<sequence>MISVPDALARFPGSSTFTFGDSHELNVKILRLVSNGFKTVSCDAVANFEQRGERMPEPERVDIALHNNGLPVLAIRTVAVDLMRFDEMTEDLIADQGEFRDLAHWREGYEAYLTRAGVFAPDAMMVVERFEVADRFM</sequence>
<protein>
    <submittedName>
        <fullName evidence="2">ASCH domain-containing protein</fullName>
    </submittedName>
</protein>
<feature type="domain" description="ASCH" evidence="1">
    <location>
        <begin position="17"/>
        <end position="134"/>
    </location>
</feature>
<reference evidence="2 3" key="1">
    <citation type="submission" date="2020-01" db="EMBL/GenBank/DDBJ databases">
        <title>Sulfitobacter sediminilitoris sp. nov., isolated from a tidal flat.</title>
        <authorList>
            <person name="Park S."/>
            <person name="Yoon J.-H."/>
        </authorList>
    </citation>
    <scope>NUCLEOTIDE SEQUENCE [LARGE SCALE GENOMIC DNA]</scope>
    <source>
        <strain evidence="2 3">JBTF-M27</strain>
    </source>
</reference>
<name>A0A6P0C4N2_9RHOB</name>
<keyword evidence="3" id="KW-1185">Reference proteome</keyword>
<dbReference type="PANTHER" id="PTHR39203">
    <property type="entry name" value="CYTOPLASMIC PROTEIN-RELATED"/>
    <property type="match status" value="1"/>
</dbReference>
<dbReference type="InterPro" id="IPR007374">
    <property type="entry name" value="ASCH_domain"/>
</dbReference>
<dbReference type="SUPFAM" id="SSF88697">
    <property type="entry name" value="PUA domain-like"/>
    <property type="match status" value="1"/>
</dbReference>
<dbReference type="SMART" id="SM01022">
    <property type="entry name" value="ASCH"/>
    <property type="match status" value="1"/>
</dbReference>
<gene>
    <name evidence="2" type="ORF">GV827_01315</name>
</gene>
<dbReference type="RefSeq" id="WP_164351884.1">
    <property type="nucleotide sequence ID" value="NZ_JAABNT010000001.1"/>
</dbReference>
<dbReference type="Proteomes" id="UP000468591">
    <property type="component" value="Unassembled WGS sequence"/>
</dbReference>
<dbReference type="Pfam" id="PF04266">
    <property type="entry name" value="ASCH"/>
    <property type="match status" value="1"/>
</dbReference>
<dbReference type="InterPro" id="IPR009326">
    <property type="entry name" value="DUF984"/>
</dbReference>
<dbReference type="EMBL" id="JAABNT010000001">
    <property type="protein sequence ID" value="NEK21042.1"/>
    <property type="molecule type" value="Genomic_DNA"/>
</dbReference>
<proteinExistence type="predicted"/>
<dbReference type="PANTHER" id="PTHR39203:SF1">
    <property type="entry name" value="CYTOPLASMIC PROTEIN"/>
    <property type="match status" value="1"/>
</dbReference>
<accession>A0A6P0C4N2</accession>
<dbReference type="Gene3D" id="3.10.400.10">
    <property type="entry name" value="Sulfate adenylyltransferase"/>
    <property type="match status" value="1"/>
</dbReference>
<dbReference type="AlphaFoldDB" id="A0A6P0C4N2"/>
<organism evidence="2 3">
    <name type="scientific">Sulfitobacter sediminilitoris</name>
    <dbReference type="NCBI Taxonomy" id="2698830"/>
    <lineage>
        <taxon>Bacteria</taxon>
        <taxon>Pseudomonadati</taxon>
        <taxon>Pseudomonadota</taxon>
        <taxon>Alphaproteobacteria</taxon>
        <taxon>Rhodobacterales</taxon>
        <taxon>Roseobacteraceae</taxon>
        <taxon>Sulfitobacter</taxon>
    </lineage>
</organism>
<evidence type="ECO:0000313" key="3">
    <source>
        <dbReference type="Proteomes" id="UP000468591"/>
    </source>
</evidence>
<evidence type="ECO:0000313" key="2">
    <source>
        <dbReference type="EMBL" id="NEK21042.1"/>
    </source>
</evidence>
<comment type="caution">
    <text evidence="2">The sequence shown here is derived from an EMBL/GenBank/DDBJ whole genome shotgun (WGS) entry which is preliminary data.</text>
</comment>
<evidence type="ECO:0000259" key="1">
    <source>
        <dbReference type="SMART" id="SM01022"/>
    </source>
</evidence>
<dbReference type="InterPro" id="IPR015947">
    <property type="entry name" value="PUA-like_sf"/>
</dbReference>